<dbReference type="GO" id="GO:0003677">
    <property type="term" value="F:DNA binding"/>
    <property type="evidence" value="ECO:0007669"/>
    <property type="project" value="InterPro"/>
</dbReference>
<gene>
    <name evidence="3" type="ORF">NITLEN_100081</name>
</gene>
<evidence type="ECO:0000313" key="3">
    <source>
        <dbReference type="EMBL" id="SPP64211.1"/>
    </source>
</evidence>
<dbReference type="InterPro" id="IPR006166">
    <property type="entry name" value="ERCC4_domain"/>
</dbReference>
<dbReference type="PROSITE" id="PS50076">
    <property type="entry name" value="DNAJ_2"/>
    <property type="match status" value="1"/>
</dbReference>
<dbReference type="InParanoid" id="A0A330L4K2"/>
<dbReference type="AlphaFoldDB" id="A0A330L4K2"/>
<reference evidence="4" key="1">
    <citation type="submission" date="2018-04" db="EMBL/GenBank/DDBJ databases">
        <authorList>
            <person name="Lucker S."/>
            <person name="Sakoula D."/>
        </authorList>
    </citation>
    <scope>NUCLEOTIDE SEQUENCE [LARGE SCALE GENOMIC DNA]</scope>
</reference>
<evidence type="ECO:0000313" key="4">
    <source>
        <dbReference type="Proteomes" id="UP000248168"/>
    </source>
</evidence>
<feature type="domain" description="J" evidence="2">
    <location>
        <begin position="3"/>
        <end position="72"/>
    </location>
</feature>
<dbReference type="InterPro" id="IPR036869">
    <property type="entry name" value="J_dom_sf"/>
</dbReference>
<dbReference type="PRINTS" id="PR00625">
    <property type="entry name" value="JDOMAIN"/>
</dbReference>
<dbReference type="Proteomes" id="UP000248168">
    <property type="component" value="Unassembled WGS sequence"/>
</dbReference>
<dbReference type="RefSeq" id="WP_121988631.1">
    <property type="nucleotide sequence ID" value="NZ_OUNR01000002.1"/>
</dbReference>
<evidence type="ECO:0000259" key="2">
    <source>
        <dbReference type="PROSITE" id="PS50076"/>
    </source>
</evidence>
<dbReference type="Pfam" id="PF02732">
    <property type="entry name" value="ERCC4"/>
    <property type="match status" value="1"/>
</dbReference>
<dbReference type="GO" id="GO:0004518">
    <property type="term" value="F:nuclease activity"/>
    <property type="evidence" value="ECO:0007669"/>
    <property type="project" value="InterPro"/>
</dbReference>
<feature type="region of interest" description="Disordered" evidence="1">
    <location>
        <begin position="57"/>
        <end position="111"/>
    </location>
</feature>
<dbReference type="PANTHER" id="PTHR24074">
    <property type="entry name" value="CO-CHAPERONE PROTEIN DJLA"/>
    <property type="match status" value="1"/>
</dbReference>
<dbReference type="InterPro" id="IPR001623">
    <property type="entry name" value="DnaJ_domain"/>
</dbReference>
<dbReference type="InterPro" id="IPR050817">
    <property type="entry name" value="DjlA_DnaK_co-chaperone"/>
</dbReference>
<proteinExistence type="predicted"/>
<dbReference type="Gene3D" id="3.40.50.10130">
    <property type="match status" value="1"/>
</dbReference>
<dbReference type="CDD" id="cd06257">
    <property type="entry name" value="DnaJ"/>
    <property type="match status" value="1"/>
</dbReference>
<dbReference type="OrthoDB" id="9779889at2"/>
<accession>A0A330L4K2</accession>
<evidence type="ECO:0000256" key="1">
    <source>
        <dbReference type="SAM" id="MobiDB-lite"/>
    </source>
</evidence>
<organism evidence="3 4">
    <name type="scientific">Nitrospira lenta</name>
    <dbReference type="NCBI Taxonomy" id="1436998"/>
    <lineage>
        <taxon>Bacteria</taxon>
        <taxon>Pseudomonadati</taxon>
        <taxon>Nitrospirota</taxon>
        <taxon>Nitrospiria</taxon>
        <taxon>Nitrospirales</taxon>
        <taxon>Nitrospiraceae</taxon>
        <taxon>Nitrospira</taxon>
    </lineage>
</organism>
<protein>
    <recommendedName>
        <fullName evidence="2">J domain-containing protein</fullName>
    </recommendedName>
</protein>
<dbReference type="Gene3D" id="1.10.287.110">
    <property type="entry name" value="DnaJ domain"/>
    <property type="match status" value="1"/>
</dbReference>
<dbReference type="SMART" id="SM00271">
    <property type="entry name" value="DnaJ"/>
    <property type="match status" value="1"/>
</dbReference>
<dbReference type="GO" id="GO:0006259">
    <property type="term" value="P:DNA metabolic process"/>
    <property type="evidence" value="ECO:0007669"/>
    <property type="project" value="UniProtKB-ARBA"/>
</dbReference>
<sequence>MLTYYQVLELPTTATGEDIKKAWHEQLQVWHPDRFTHAPGLQRKAEARTTLINQAYQTLNDPSARQRYDATTGPTPVRPHTTASPTPPPRPTTSVHPQTPPPRSRSEQRGPHLPVMLSRKNQPKIAVPAIHILVDTREHMPYIFSGLSRIAGTTRQTLQAGDYAIAEAPDIFRVERRRAEELNTIFSNPSENRQRFMRELEPLLKIPHRFLVIEGALFQRLASGRLGQYHKNGLLDFLDALTARFGLQIIYAEHRDEAEERVANLATLHYAYYYAEQEGLGRYLTDNDV</sequence>
<name>A0A330L4K2_9BACT</name>
<dbReference type="SUPFAM" id="SSF52980">
    <property type="entry name" value="Restriction endonuclease-like"/>
    <property type="match status" value="1"/>
</dbReference>
<keyword evidence="4" id="KW-1185">Reference proteome</keyword>
<dbReference type="SUPFAM" id="SSF46565">
    <property type="entry name" value="Chaperone J-domain"/>
    <property type="match status" value="1"/>
</dbReference>
<dbReference type="EMBL" id="OUNR01000002">
    <property type="protein sequence ID" value="SPP64211.1"/>
    <property type="molecule type" value="Genomic_DNA"/>
</dbReference>
<dbReference type="Pfam" id="PF00226">
    <property type="entry name" value="DnaJ"/>
    <property type="match status" value="1"/>
</dbReference>
<dbReference type="InterPro" id="IPR011335">
    <property type="entry name" value="Restrct_endonuc-II-like"/>
</dbReference>